<comment type="similarity">
    <text evidence="3 9 11">Belongs to the uracil-DNA glycosylase (UDG) superfamily. UNG family.</text>
</comment>
<evidence type="ECO:0000313" key="13">
    <source>
        <dbReference type="EMBL" id="MFC4363883.1"/>
    </source>
</evidence>
<feature type="active site" description="Proton acceptor" evidence="9 10">
    <location>
        <position position="69"/>
    </location>
</feature>
<keyword evidence="9" id="KW-0963">Cytoplasm</keyword>
<comment type="function">
    <text evidence="2 9 11">Excises uracil residues from the DNA which can arise as a result of misincorporation of dUMP residues by DNA polymerase or due to deamination of cytosine.</text>
</comment>
<evidence type="ECO:0000256" key="11">
    <source>
        <dbReference type="RuleBase" id="RU003780"/>
    </source>
</evidence>
<dbReference type="NCBIfam" id="TIGR00628">
    <property type="entry name" value="ung"/>
    <property type="match status" value="1"/>
</dbReference>
<dbReference type="CDD" id="cd10027">
    <property type="entry name" value="UDG-F1-like"/>
    <property type="match status" value="1"/>
</dbReference>
<dbReference type="HAMAP" id="MF_00148">
    <property type="entry name" value="UDG"/>
    <property type="match status" value="1"/>
</dbReference>
<dbReference type="EC" id="3.2.2.27" evidence="4 9"/>
<protein>
    <recommendedName>
        <fullName evidence="5 9">Uracil-DNA glycosylase</fullName>
        <shortName evidence="9">UDG</shortName>
        <ecNumber evidence="4 9">3.2.2.27</ecNumber>
    </recommendedName>
</protein>
<dbReference type="Gene3D" id="3.40.470.10">
    <property type="entry name" value="Uracil-DNA glycosylase-like domain"/>
    <property type="match status" value="1"/>
</dbReference>
<comment type="caution">
    <text evidence="13">The sequence shown here is derived from an EMBL/GenBank/DDBJ whole genome shotgun (WGS) entry which is preliminary data.</text>
</comment>
<organism evidence="13 14">
    <name type="scientific">Simiduia curdlanivorans</name>
    <dbReference type="NCBI Taxonomy" id="1492769"/>
    <lineage>
        <taxon>Bacteria</taxon>
        <taxon>Pseudomonadati</taxon>
        <taxon>Pseudomonadota</taxon>
        <taxon>Gammaproteobacteria</taxon>
        <taxon>Cellvibrionales</taxon>
        <taxon>Cellvibrionaceae</taxon>
        <taxon>Simiduia</taxon>
    </lineage>
</organism>
<evidence type="ECO:0000313" key="14">
    <source>
        <dbReference type="Proteomes" id="UP001595840"/>
    </source>
</evidence>
<dbReference type="NCBIfam" id="NF003588">
    <property type="entry name" value="PRK05254.1-1"/>
    <property type="match status" value="1"/>
</dbReference>
<dbReference type="SMART" id="SM00986">
    <property type="entry name" value="UDG"/>
    <property type="match status" value="1"/>
</dbReference>
<evidence type="ECO:0000256" key="8">
    <source>
        <dbReference type="ARBA" id="ARBA00023204"/>
    </source>
</evidence>
<comment type="subcellular location">
    <subcellularLocation>
        <location evidence="9">Cytoplasm</location>
    </subcellularLocation>
</comment>
<evidence type="ECO:0000256" key="9">
    <source>
        <dbReference type="HAMAP-Rule" id="MF_00148"/>
    </source>
</evidence>
<dbReference type="SUPFAM" id="SSF52141">
    <property type="entry name" value="Uracil-DNA glycosylase-like"/>
    <property type="match status" value="1"/>
</dbReference>
<dbReference type="InterPro" id="IPR018085">
    <property type="entry name" value="Ura-DNA_Glyclase_AS"/>
</dbReference>
<dbReference type="PANTHER" id="PTHR11264">
    <property type="entry name" value="URACIL-DNA GLYCOSYLASE"/>
    <property type="match status" value="1"/>
</dbReference>
<evidence type="ECO:0000256" key="2">
    <source>
        <dbReference type="ARBA" id="ARBA00002631"/>
    </source>
</evidence>
<comment type="catalytic activity">
    <reaction evidence="1 9 11">
        <text>Hydrolyzes single-stranded DNA or mismatched double-stranded DNA and polynucleotides, releasing free uracil.</text>
        <dbReference type="EC" id="3.2.2.27"/>
    </reaction>
</comment>
<dbReference type="NCBIfam" id="NF003589">
    <property type="entry name" value="PRK05254.1-2"/>
    <property type="match status" value="1"/>
</dbReference>
<evidence type="ECO:0000256" key="4">
    <source>
        <dbReference type="ARBA" id="ARBA00012030"/>
    </source>
</evidence>
<evidence type="ECO:0000256" key="10">
    <source>
        <dbReference type="PROSITE-ProRule" id="PRU10072"/>
    </source>
</evidence>
<keyword evidence="7 9" id="KW-0378">Hydrolase</keyword>
<dbReference type="SMART" id="SM00987">
    <property type="entry name" value="UreE_C"/>
    <property type="match status" value="1"/>
</dbReference>
<dbReference type="InterPro" id="IPR002043">
    <property type="entry name" value="UDG_fam1"/>
</dbReference>
<gene>
    <name evidence="9 13" type="primary">ung</name>
    <name evidence="13" type="ORF">ACFOX3_16315</name>
</gene>
<evidence type="ECO:0000256" key="5">
    <source>
        <dbReference type="ARBA" id="ARBA00018429"/>
    </source>
</evidence>
<dbReference type="RefSeq" id="WP_290263172.1">
    <property type="nucleotide sequence ID" value="NZ_JAUFQG010000004.1"/>
</dbReference>
<evidence type="ECO:0000256" key="6">
    <source>
        <dbReference type="ARBA" id="ARBA00022763"/>
    </source>
</evidence>
<keyword evidence="8 9" id="KW-0234">DNA repair</keyword>
<dbReference type="EMBL" id="JBHSCX010000021">
    <property type="protein sequence ID" value="MFC4363883.1"/>
    <property type="molecule type" value="Genomic_DNA"/>
</dbReference>
<accession>A0ABV8V7K4</accession>
<proteinExistence type="inferred from homology"/>
<keyword evidence="6 9" id="KW-0227">DNA damage</keyword>
<dbReference type="PANTHER" id="PTHR11264:SF0">
    <property type="entry name" value="URACIL-DNA GLYCOSYLASE"/>
    <property type="match status" value="1"/>
</dbReference>
<evidence type="ECO:0000256" key="7">
    <source>
        <dbReference type="ARBA" id="ARBA00022801"/>
    </source>
</evidence>
<dbReference type="PROSITE" id="PS00130">
    <property type="entry name" value="U_DNA_GLYCOSYLASE"/>
    <property type="match status" value="1"/>
</dbReference>
<dbReference type="Proteomes" id="UP001595840">
    <property type="component" value="Unassembled WGS sequence"/>
</dbReference>
<evidence type="ECO:0000259" key="12">
    <source>
        <dbReference type="SMART" id="SM00986"/>
    </source>
</evidence>
<dbReference type="GO" id="GO:0004844">
    <property type="term" value="F:uracil DNA N-glycosylase activity"/>
    <property type="evidence" value="ECO:0007669"/>
    <property type="project" value="UniProtKB-EC"/>
</dbReference>
<evidence type="ECO:0000256" key="1">
    <source>
        <dbReference type="ARBA" id="ARBA00001400"/>
    </source>
</evidence>
<dbReference type="Pfam" id="PF03167">
    <property type="entry name" value="UDG"/>
    <property type="match status" value="1"/>
</dbReference>
<keyword evidence="13" id="KW-0326">Glycosidase</keyword>
<keyword evidence="14" id="KW-1185">Reference proteome</keyword>
<dbReference type="InterPro" id="IPR005122">
    <property type="entry name" value="Uracil-DNA_glycosylase-like"/>
</dbReference>
<sequence>MSFDLSRIDASWRRIMEPALATPAMVKLDQFLQVELSQGKVIYPAQVHWFKAFEMTPLATIKVVIVGQDPYHGAGQAHGLSFSVPESLALPPSLKNIFKEISGASAHSANGDLSAWAEQGVFLLNAALTVEEGKAGSHAKKGWLEFTESCLRAVNEQCSKVVFLAWGRFAHKLCAGVDQAKHVVIKTSHPSPLGAYKSGADFSAFLGSGCFEQANKQLSAWSKTPIRWRVGE</sequence>
<dbReference type="InterPro" id="IPR036895">
    <property type="entry name" value="Uracil-DNA_glycosylase-like_sf"/>
</dbReference>
<reference evidence="14" key="1">
    <citation type="journal article" date="2019" name="Int. J. Syst. Evol. Microbiol.">
        <title>The Global Catalogue of Microorganisms (GCM) 10K type strain sequencing project: providing services to taxonomists for standard genome sequencing and annotation.</title>
        <authorList>
            <consortium name="The Broad Institute Genomics Platform"/>
            <consortium name="The Broad Institute Genome Sequencing Center for Infectious Disease"/>
            <person name="Wu L."/>
            <person name="Ma J."/>
        </authorList>
    </citation>
    <scope>NUCLEOTIDE SEQUENCE [LARGE SCALE GENOMIC DNA]</scope>
    <source>
        <strain evidence="14">CECT 8570</strain>
    </source>
</reference>
<evidence type="ECO:0000256" key="3">
    <source>
        <dbReference type="ARBA" id="ARBA00008184"/>
    </source>
</evidence>
<dbReference type="NCBIfam" id="NF003592">
    <property type="entry name" value="PRK05254.1-5"/>
    <property type="match status" value="1"/>
</dbReference>
<feature type="domain" description="Uracil-DNA glycosylase-like" evidence="12">
    <location>
        <begin position="54"/>
        <end position="218"/>
    </location>
</feature>
<name>A0ABV8V7K4_9GAMM</name>